<reference evidence="8 9" key="1">
    <citation type="journal article" date="2013" name="Antonie Van Leeuwenhoek">
        <title>Paracoccus zhejiangensis sp. nov., isolated from activated sludge in wastewater-treatment system.</title>
        <authorList>
            <person name="Wu Z.G."/>
            <person name="Zhang D.F."/>
            <person name="Liu Y.L."/>
            <person name="Wang F."/>
            <person name="Jiang X."/>
            <person name="Li C."/>
            <person name="Li S.P."/>
            <person name="Hong Q."/>
            <person name="Li W.J."/>
        </authorList>
    </citation>
    <scope>NUCLEOTIDE SEQUENCE [LARGE SCALE GENOMIC DNA]</scope>
    <source>
        <strain evidence="8 9">J6</strain>
    </source>
</reference>
<dbReference type="InterPro" id="IPR003168">
    <property type="entry name" value="Nitrile_hydratase_bsu"/>
</dbReference>
<comment type="catalytic activity">
    <reaction evidence="4 5">
        <text>an aliphatic primary amide = an aliphatic nitrile + H2O</text>
        <dbReference type="Rhea" id="RHEA:12673"/>
        <dbReference type="ChEBI" id="CHEBI:15377"/>
        <dbReference type="ChEBI" id="CHEBI:65285"/>
        <dbReference type="ChEBI" id="CHEBI:80291"/>
        <dbReference type="EC" id="4.2.1.84"/>
    </reaction>
</comment>
<feature type="domain" description="Nitrile hydratase beta subunit-like N-terminal" evidence="7">
    <location>
        <begin position="1"/>
        <end position="98"/>
    </location>
</feature>
<accession>A0A2H5EZ23</accession>
<dbReference type="Proteomes" id="UP000234530">
    <property type="component" value="Chromosome"/>
</dbReference>
<comment type="function">
    <text evidence="1 5">NHase catalyzes the hydration of various nitrile compounds to the corresponding amides.</text>
</comment>
<evidence type="ECO:0000259" key="7">
    <source>
        <dbReference type="Pfam" id="PF21006"/>
    </source>
</evidence>
<dbReference type="RefSeq" id="WP_101752576.1">
    <property type="nucleotide sequence ID" value="NZ_CP025430.1"/>
</dbReference>
<evidence type="ECO:0000313" key="8">
    <source>
        <dbReference type="EMBL" id="AUH64547.1"/>
    </source>
</evidence>
<gene>
    <name evidence="8" type="primary">nthB</name>
    <name evidence="8" type="ORF">CX676_10550</name>
</gene>
<evidence type="ECO:0000259" key="6">
    <source>
        <dbReference type="Pfam" id="PF02211"/>
    </source>
</evidence>
<evidence type="ECO:0000256" key="2">
    <source>
        <dbReference type="ARBA" id="ARBA00009098"/>
    </source>
</evidence>
<dbReference type="Gene3D" id="1.10.472.20">
    <property type="entry name" value="Nitrile hydratase, beta subunit"/>
    <property type="match status" value="1"/>
</dbReference>
<keyword evidence="3 5" id="KW-0456">Lyase</keyword>
<dbReference type="OrthoDB" id="3478924at2"/>
<organism evidence="8 9">
    <name type="scientific">Paracoccus zhejiangensis</name>
    <dbReference type="NCBI Taxonomy" id="1077935"/>
    <lineage>
        <taxon>Bacteria</taxon>
        <taxon>Pseudomonadati</taxon>
        <taxon>Pseudomonadota</taxon>
        <taxon>Alphaproteobacteria</taxon>
        <taxon>Rhodobacterales</taxon>
        <taxon>Paracoccaceae</taxon>
        <taxon>Paracoccus</taxon>
    </lineage>
</organism>
<evidence type="ECO:0000313" key="9">
    <source>
        <dbReference type="Proteomes" id="UP000234530"/>
    </source>
</evidence>
<evidence type="ECO:0000256" key="4">
    <source>
        <dbReference type="ARBA" id="ARBA00044877"/>
    </source>
</evidence>
<protein>
    <recommendedName>
        <fullName evidence="5">Nitrile hydratase subunit beta</fullName>
        <shortName evidence="5">NHase</shortName>
        <ecNumber evidence="5">4.2.1.84</ecNumber>
    </recommendedName>
</protein>
<dbReference type="SUPFAM" id="SSF50090">
    <property type="entry name" value="Electron transport accessory proteins"/>
    <property type="match status" value="1"/>
</dbReference>
<proteinExistence type="inferred from homology"/>
<sequence length="218" mass="23541">MNGPHDLGGMMGHGAIAPEADEPLFHAGWEARALGVTLACGALGHWNIDESRHARESLPWPIYLDTSYYEIWTRALETLLTRHGLVSADELATGEAEPAPVHPRRLAASAVDAVLARGGPTDRPVTAAPRFAIGDLVRTRNLQPKGHTRLPGYVRGHVGTIIAAHGGFILPDANAHGRGEAPEHLYTVRFEGADLWGDEAEPGSEVMIDAWESYLERA</sequence>
<dbReference type="Pfam" id="PF21006">
    <property type="entry name" value="NHase_beta_N"/>
    <property type="match status" value="1"/>
</dbReference>
<dbReference type="Pfam" id="PF02211">
    <property type="entry name" value="NHase_beta_C"/>
    <property type="match status" value="1"/>
</dbReference>
<dbReference type="NCBIfam" id="TIGR03888">
    <property type="entry name" value="nitrile_beta"/>
    <property type="match status" value="1"/>
</dbReference>
<evidence type="ECO:0000256" key="1">
    <source>
        <dbReference type="ARBA" id="ARBA00004042"/>
    </source>
</evidence>
<evidence type="ECO:0000256" key="5">
    <source>
        <dbReference type="PIRNR" id="PIRNR001427"/>
    </source>
</evidence>
<dbReference type="InterPro" id="IPR008990">
    <property type="entry name" value="Elect_transpt_acc-like_dom_sf"/>
</dbReference>
<dbReference type="KEGG" id="pzh:CX676_10550"/>
<feature type="domain" description="Nitrile hydratase beta subunit" evidence="6">
    <location>
        <begin position="120"/>
        <end position="216"/>
    </location>
</feature>
<name>A0A2H5EZ23_9RHOB</name>
<dbReference type="Gene3D" id="2.30.30.50">
    <property type="match status" value="1"/>
</dbReference>
<dbReference type="AlphaFoldDB" id="A0A2H5EZ23"/>
<dbReference type="GO" id="GO:0018822">
    <property type="term" value="F:nitrile hydratase activity"/>
    <property type="evidence" value="ECO:0007669"/>
    <property type="project" value="UniProtKB-EC"/>
</dbReference>
<dbReference type="PIRSF" id="PIRSF001427">
    <property type="entry name" value="NHase_beta"/>
    <property type="match status" value="1"/>
</dbReference>
<dbReference type="InterPro" id="IPR042262">
    <property type="entry name" value="CN_hydtase_beta_C"/>
</dbReference>
<dbReference type="EMBL" id="CP025430">
    <property type="protein sequence ID" value="AUH64547.1"/>
    <property type="molecule type" value="Genomic_DNA"/>
</dbReference>
<comment type="similarity">
    <text evidence="2 5">Belongs to the nitrile hydratase subunit beta family.</text>
</comment>
<dbReference type="InterPro" id="IPR049054">
    <property type="entry name" value="CN_hydtase_beta-like_N"/>
</dbReference>
<evidence type="ECO:0000256" key="3">
    <source>
        <dbReference type="ARBA" id="ARBA00023239"/>
    </source>
</evidence>
<dbReference type="EC" id="4.2.1.84" evidence="5"/>
<dbReference type="InterPro" id="IPR024690">
    <property type="entry name" value="CN_hydtase_beta_dom_C"/>
</dbReference>
<keyword evidence="9" id="KW-1185">Reference proteome</keyword>
<dbReference type="GO" id="GO:0046914">
    <property type="term" value="F:transition metal ion binding"/>
    <property type="evidence" value="ECO:0007669"/>
    <property type="project" value="InterPro"/>
</dbReference>